<dbReference type="AlphaFoldDB" id="A0A653ALH7"/>
<proteinExistence type="predicted"/>
<gene>
    <name evidence="1" type="ORF">TRIP_D450081</name>
</gene>
<accession>A0A653ALH7</accession>
<protein>
    <submittedName>
        <fullName evidence="1">Uncharacterized protein</fullName>
    </submittedName>
</protein>
<dbReference type="EMBL" id="UPXZ01000040">
    <property type="protein sequence ID" value="VBB48626.1"/>
    <property type="molecule type" value="Genomic_DNA"/>
</dbReference>
<reference evidence="1" key="1">
    <citation type="submission" date="2018-07" db="EMBL/GenBank/DDBJ databases">
        <authorList>
            <consortium name="Genoscope - CEA"/>
            <person name="William W."/>
        </authorList>
    </citation>
    <scope>NUCLEOTIDE SEQUENCE</scope>
    <source>
        <strain evidence="1">IK1</strain>
    </source>
</reference>
<sequence length="175" mass="19877">MYIFANSFLNMKCKIVKIPQLSGKAASVYSVVLEGDTDTGTLLNKFVTENEILFKSETIDILKRLHTIGHLTGCREQFFKDNEGKPGDGVCAIYDEDSKLRLYCIRYGTQLIVVGSGGKKPKSIRALQESDKLKDENYFLRNLSVLISERIQEKEIRFSDDGMDFIGDLEFNDEE</sequence>
<organism evidence="1">
    <name type="scientific">uncultured Paludibacter sp</name>
    <dbReference type="NCBI Taxonomy" id="497635"/>
    <lineage>
        <taxon>Bacteria</taxon>
        <taxon>Pseudomonadati</taxon>
        <taxon>Bacteroidota</taxon>
        <taxon>Bacteroidia</taxon>
        <taxon>Bacteroidales</taxon>
        <taxon>Paludibacteraceae</taxon>
        <taxon>Paludibacter</taxon>
        <taxon>environmental samples</taxon>
    </lineage>
</organism>
<name>A0A653ALH7_9BACT</name>
<evidence type="ECO:0000313" key="1">
    <source>
        <dbReference type="EMBL" id="VBB48626.1"/>
    </source>
</evidence>